<comment type="caution">
    <text evidence="2">The sequence shown here is derived from an EMBL/GenBank/DDBJ whole genome shotgun (WGS) entry which is preliminary data.</text>
</comment>
<proteinExistence type="predicted"/>
<gene>
    <name evidence="2" type="ORF">H9756_08900</name>
</gene>
<protein>
    <submittedName>
        <fullName evidence="2">Uncharacterized protein</fullName>
    </submittedName>
</protein>
<evidence type="ECO:0000313" key="2">
    <source>
        <dbReference type="EMBL" id="HJC43779.1"/>
    </source>
</evidence>
<evidence type="ECO:0000256" key="1">
    <source>
        <dbReference type="SAM" id="Phobius"/>
    </source>
</evidence>
<keyword evidence="1" id="KW-1133">Transmembrane helix</keyword>
<dbReference type="AlphaFoldDB" id="A0A9D2P6Z7"/>
<keyword evidence="1" id="KW-0812">Transmembrane</keyword>
<accession>A0A9D2P6Z7</accession>
<sequence length="75" mass="8638">MREVFHPIKTLNSRMFRKNKGRNIVAILAILMTTLMFTTLFTLAQSMSQNMVEMTFRQTGYDAQVSFKSITAEEA</sequence>
<evidence type="ECO:0000313" key="3">
    <source>
        <dbReference type="Proteomes" id="UP000823895"/>
    </source>
</evidence>
<organism evidence="2 3">
    <name type="scientific">Candidatus Mediterraneibacter gallistercoris</name>
    <dbReference type="NCBI Taxonomy" id="2838671"/>
    <lineage>
        <taxon>Bacteria</taxon>
        <taxon>Bacillati</taxon>
        <taxon>Bacillota</taxon>
        <taxon>Clostridia</taxon>
        <taxon>Lachnospirales</taxon>
        <taxon>Lachnospiraceae</taxon>
        <taxon>Mediterraneibacter</taxon>
    </lineage>
</organism>
<name>A0A9D2P6Z7_9FIRM</name>
<dbReference type="EMBL" id="DWWI01000186">
    <property type="protein sequence ID" value="HJC43779.1"/>
    <property type="molecule type" value="Genomic_DNA"/>
</dbReference>
<reference evidence="2" key="1">
    <citation type="journal article" date="2021" name="PeerJ">
        <title>Extensive microbial diversity within the chicken gut microbiome revealed by metagenomics and culture.</title>
        <authorList>
            <person name="Gilroy R."/>
            <person name="Ravi A."/>
            <person name="Getino M."/>
            <person name="Pursley I."/>
            <person name="Horton D.L."/>
            <person name="Alikhan N.F."/>
            <person name="Baker D."/>
            <person name="Gharbi K."/>
            <person name="Hall N."/>
            <person name="Watson M."/>
            <person name="Adriaenssens E.M."/>
            <person name="Foster-Nyarko E."/>
            <person name="Jarju S."/>
            <person name="Secka A."/>
            <person name="Antonio M."/>
            <person name="Oren A."/>
            <person name="Chaudhuri R.R."/>
            <person name="La Ragione R."/>
            <person name="Hildebrand F."/>
            <person name="Pallen M.J."/>
        </authorList>
    </citation>
    <scope>NUCLEOTIDE SEQUENCE</scope>
    <source>
        <strain evidence="2">CHK165-2605</strain>
    </source>
</reference>
<feature type="transmembrane region" description="Helical" evidence="1">
    <location>
        <begin position="21"/>
        <end position="44"/>
    </location>
</feature>
<reference evidence="2" key="2">
    <citation type="submission" date="2021-04" db="EMBL/GenBank/DDBJ databases">
        <authorList>
            <person name="Gilroy R."/>
        </authorList>
    </citation>
    <scope>NUCLEOTIDE SEQUENCE</scope>
    <source>
        <strain evidence="2">CHK165-2605</strain>
    </source>
</reference>
<keyword evidence="1" id="KW-0472">Membrane</keyword>
<feature type="non-terminal residue" evidence="2">
    <location>
        <position position="75"/>
    </location>
</feature>
<dbReference type="Proteomes" id="UP000823895">
    <property type="component" value="Unassembled WGS sequence"/>
</dbReference>